<reference evidence="1 2" key="1">
    <citation type="journal article" date="2023" name="PLoS ONE">
        <title>Cytospora paraplurivora sp. nov. isolated from orchards with fruit tree decline syndrome in Ontario, Canada.</title>
        <authorList>
            <person name="Ilyukhin E."/>
            <person name="Nguyen H.D.T."/>
            <person name="Castle A.J."/>
            <person name="Ellouze W."/>
        </authorList>
    </citation>
    <scope>NUCLEOTIDE SEQUENCE [LARGE SCALE GENOMIC DNA]</scope>
    <source>
        <strain evidence="1 2">FDS-564</strain>
    </source>
</reference>
<dbReference type="Proteomes" id="UP001320245">
    <property type="component" value="Unassembled WGS sequence"/>
</dbReference>
<evidence type="ECO:0000313" key="2">
    <source>
        <dbReference type="Proteomes" id="UP001320245"/>
    </source>
</evidence>
<gene>
    <name evidence="1" type="ORF">SLS53_000806</name>
</gene>
<proteinExistence type="predicted"/>
<evidence type="ECO:0000313" key="1">
    <source>
        <dbReference type="EMBL" id="KAK7748782.1"/>
    </source>
</evidence>
<sequence length="265" mass="30983">MNPEIRNIIYDNSLHWPDCVSLYRSFYRQILAYPKGDKPYQECYQRKFKTPTILLLCRRVTQECLPILKSRCFVIDRLPPFVPNGLTNITDFIGRRTLQSLHHIDIRIGLGEGPLGSGWIWTKLLDEILAILSERNSFIRLRLLVRMCDKRMVTRWDQERKYHQEIRKLVSLTKDKKMRDFKRANPNVFAPGEVIIEIWHIEGQTATFISRHPRSGDVDNTLPPNRIYPDREMFPGSIMQFVEALPASSWSDEEVTRRLGGANGV</sequence>
<dbReference type="EMBL" id="JAJSPL020000002">
    <property type="protein sequence ID" value="KAK7748782.1"/>
    <property type="molecule type" value="Genomic_DNA"/>
</dbReference>
<comment type="caution">
    <text evidence="1">The sequence shown here is derived from an EMBL/GenBank/DDBJ whole genome shotgun (WGS) entry which is preliminary data.</text>
</comment>
<accession>A0AAN9UKY6</accession>
<name>A0AAN9UKY6_9PEZI</name>
<protein>
    <submittedName>
        <fullName evidence="1">Uncharacterized protein</fullName>
    </submittedName>
</protein>
<keyword evidence="2" id="KW-1185">Reference proteome</keyword>
<organism evidence="1 2">
    <name type="scientific">Cytospora paraplurivora</name>
    <dbReference type="NCBI Taxonomy" id="2898453"/>
    <lineage>
        <taxon>Eukaryota</taxon>
        <taxon>Fungi</taxon>
        <taxon>Dikarya</taxon>
        <taxon>Ascomycota</taxon>
        <taxon>Pezizomycotina</taxon>
        <taxon>Sordariomycetes</taxon>
        <taxon>Sordariomycetidae</taxon>
        <taxon>Diaporthales</taxon>
        <taxon>Cytosporaceae</taxon>
        <taxon>Cytospora</taxon>
    </lineage>
</organism>
<dbReference type="AlphaFoldDB" id="A0AAN9UKY6"/>